<feature type="compositionally biased region" description="Basic and acidic residues" evidence="1">
    <location>
        <begin position="1"/>
        <end position="20"/>
    </location>
</feature>
<keyword evidence="3" id="KW-1185">Reference proteome</keyword>
<accession>A0A7Y9KFI0</accession>
<dbReference type="EMBL" id="JACCBT010000001">
    <property type="protein sequence ID" value="NYE13644.1"/>
    <property type="molecule type" value="Genomic_DNA"/>
</dbReference>
<evidence type="ECO:0000313" key="3">
    <source>
        <dbReference type="Proteomes" id="UP000591272"/>
    </source>
</evidence>
<evidence type="ECO:0000313" key="2">
    <source>
        <dbReference type="EMBL" id="NYE13644.1"/>
    </source>
</evidence>
<name>A0A7Y9KFI0_9ACTN</name>
<reference evidence="2 3" key="1">
    <citation type="submission" date="2020-07" db="EMBL/GenBank/DDBJ databases">
        <title>Sequencing the genomes of 1000 actinobacteria strains.</title>
        <authorList>
            <person name="Klenk H.-P."/>
        </authorList>
    </citation>
    <scope>NUCLEOTIDE SEQUENCE [LARGE SCALE GENOMIC DNA]</scope>
    <source>
        <strain evidence="2 3">DSM 43461</strain>
    </source>
</reference>
<evidence type="ECO:0000256" key="1">
    <source>
        <dbReference type="SAM" id="MobiDB-lite"/>
    </source>
</evidence>
<comment type="caution">
    <text evidence="2">The sequence shown here is derived from an EMBL/GenBank/DDBJ whole genome shotgun (WGS) entry which is preliminary data.</text>
</comment>
<protein>
    <submittedName>
        <fullName evidence="2">Uncharacterized protein</fullName>
    </submittedName>
</protein>
<dbReference type="RefSeq" id="WP_179834646.1">
    <property type="nucleotide sequence ID" value="NZ_BMRD01000018.1"/>
</dbReference>
<feature type="region of interest" description="Disordered" evidence="1">
    <location>
        <begin position="1"/>
        <end position="53"/>
    </location>
</feature>
<organism evidence="2 3">
    <name type="scientific">Actinomadura citrea</name>
    <dbReference type="NCBI Taxonomy" id="46158"/>
    <lineage>
        <taxon>Bacteria</taxon>
        <taxon>Bacillati</taxon>
        <taxon>Actinomycetota</taxon>
        <taxon>Actinomycetes</taxon>
        <taxon>Streptosporangiales</taxon>
        <taxon>Thermomonosporaceae</taxon>
        <taxon>Actinomadura</taxon>
    </lineage>
</organism>
<sequence>MIGRRLDESRRPRERRREDVAYPQNKIATRTREGGSSGGGAEELHLILDQMSL</sequence>
<proteinExistence type="predicted"/>
<dbReference type="Proteomes" id="UP000591272">
    <property type="component" value="Unassembled WGS sequence"/>
</dbReference>
<gene>
    <name evidence="2" type="ORF">BJ999_003940</name>
</gene>
<dbReference type="AlphaFoldDB" id="A0A7Y9KFI0"/>